<accession>A0A0U3PNJ0</accession>
<dbReference type="KEGG" id="pphr:APZ00_24275"/>
<name>A0A0U3PNJ0_9HYPH</name>
<dbReference type="InterPro" id="IPR036709">
    <property type="entry name" value="Autotransporte_beta_dom_sf"/>
</dbReference>
<protein>
    <recommendedName>
        <fullName evidence="3">Autotransporter domain-containing protein</fullName>
    </recommendedName>
</protein>
<dbReference type="Gene3D" id="2.40.128.130">
    <property type="entry name" value="Autotransporter beta-domain"/>
    <property type="match status" value="1"/>
</dbReference>
<dbReference type="Proteomes" id="UP000064921">
    <property type="component" value="Plasmid p.p-1"/>
</dbReference>
<organism evidence="1 2">
    <name type="scientific">Pannonibacter phragmitetus</name>
    <dbReference type="NCBI Taxonomy" id="121719"/>
    <lineage>
        <taxon>Bacteria</taxon>
        <taxon>Pseudomonadati</taxon>
        <taxon>Pseudomonadota</taxon>
        <taxon>Alphaproteobacteria</taxon>
        <taxon>Hyphomicrobiales</taxon>
        <taxon>Stappiaceae</taxon>
        <taxon>Pannonibacter</taxon>
    </lineage>
</organism>
<dbReference type="SUPFAM" id="SSF103515">
    <property type="entry name" value="Autotransporter"/>
    <property type="match status" value="1"/>
</dbReference>
<proteinExistence type="predicted"/>
<gene>
    <name evidence="1" type="ORF">APZ00_24275</name>
</gene>
<geneLocation type="plasmid" evidence="1 2">
    <name>p.p-1</name>
</geneLocation>
<dbReference type="eggNOG" id="COG4625">
    <property type="taxonomic scope" value="Bacteria"/>
</dbReference>
<reference evidence="1 2" key="1">
    <citation type="submission" date="2015-10" db="EMBL/GenBank/DDBJ databases">
        <title>The world's first case of liver abscess caused by Pannonibacter phragmitetus.</title>
        <authorList>
            <person name="Ming D."/>
            <person name="Wang M."/>
            <person name="Zhou Y."/>
            <person name="Jiang T."/>
            <person name="Hu S."/>
        </authorList>
    </citation>
    <scope>NUCLEOTIDE SEQUENCE [LARGE SCALE GENOMIC DNA]</scope>
    <source>
        <strain evidence="1 2">31801</strain>
        <plasmid evidence="2">Plasmid p.p-1</plasmid>
    </source>
</reference>
<keyword evidence="1" id="KW-0614">Plasmid</keyword>
<keyword evidence="2" id="KW-1185">Reference proteome</keyword>
<dbReference type="AlphaFoldDB" id="A0A0U3PNJ0"/>
<evidence type="ECO:0000313" key="1">
    <source>
        <dbReference type="EMBL" id="ALV30371.1"/>
    </source>
</evidence>
<evidence type="ECO:0008006" key="3">
    <source>
        <dbReference type="Google" id="ProtNLM"/>
    </source>
</evidence>
<sequence length="62" mass="6654">MVLAGGNPFAIRGRALDRDALLIGTGVSMTMTEKLDLTLAYQGELAAKATDHSVKGSFRLRF</sequence>
<dbReference type="EMBL" id="CP013069">
    <property type="protein sequence ID" value="ALV30371.1"/>
    <property type="molecule type" value="Genomic_DNA"/>
</dbReference>
<evidence type="ECO:0000313" key="2">
    <source>
        <dbReference type="Proteomes" id="UP000064921"/>
    </source>
</evidence>